<reference evidence="8 9" key="1">
    <citation type="journal article" date="2015" name="Nature">
        <title>rRNA introns, odd ribosomes, and small enigmatic genomes across a large radiation of phyla.</title>
        <authorList>
            <person name="Brown C.T."/>
            <person name="Hug L.A."/>
            <person name="Thomas B.C."/>
            <person name="Sharon I."/>
            <person name="Castelle C.J."/>
            <person name="Singh A."/>
            <person name="Wilkins M.J."/>
            <person name="Williams K.H."/>
            <person name="Banfield J.F."/>
        </authorList>
    </citation>
    <scope>NUCLEOTIDE SEQUENCE [LARGE SCALE GENOMIC DNA]</scope>
</reference>
<evidence type="ECO:0000256" key="7">
    <source>
        <dbReference type="SAM" id="Phobius"/>
    </source>
</evidence>
<feature type="transmembrane region" description="Helical" evidence="7">
    <location>
        <begin position="109"/>
        <end position="130"/>
    </location>
</feature>
<feature type="transmembrane region" description="Helical" evidence="7">
    <location>
        <begin position="225"/>
        <end position="245"/>
    </location>
</feature>
<feature type="transmembrane region" description="Helical" evidence="7">
    <location>
        <begin position="300"/>
        <end position="319"/>
    </location>
</feature>
<proteinExistence type="predicted"/>
<evidence type="ECO:0000256" key="3">
    <source>
        <dbReference type="ARBA" id="ARBA00022679"/>
    </source>
</evidence>
<comment type="subcellular location">
    <subcellularLocation>
        <location evidence="1">Cell membrane</location>
        <topology evidence="1">Multi-pass membrane protein</topology>
    </subcellularLocation>
</comment>
<dbReference type="CDD" id="cd06853">
    <property type="entry name" value="GT_WecA_like"/>
    <property type="match status" value="1"/>
</dbReference>
<feature type="transmembrane region" description="Helical" evidence="7">
    <location>
        <begin position="142"/>
        <end position="160"/>
    </location>
</feature>
<dbReference type="Pfam" id="PF00953">
    <property type="entry name" value="Glycos_transf_4"/>
    <property type="match status" value="1"/>
</dbReference>
<feature type="transmembrane region" description="Helical" evidence="7">
    <location>
        <begin position="78"/>
        <end position="97"/>
    </location>
</feature>
<dbReference type="GO" id="GO:0016780">
    <property type="term" value="F:phosphotransferase activity, for other substituted phosphate groups"/>
    <property type="evidence" value="ECO:0007669"/>
    <property type="project" value="InterPro"/>
</dbReference>
<dbReference type="Proteomes" id="UP000034516">
    <property type="component" value="Unassembled WGS sequence"/>
</dbReference>
<evidence type="ECO:0000256" key="6">
    <source>
        <dbReference type="ARBA" id="ARBA00023136"/>
    </source>
</evidence>
<dbReference type="PANTHER" id="PTHR22926">
    <property type="entry name" value="PHOSPHO-N-ACETYLMURAMOYL-PENTAPEPTIDE-TRANSFERASE"/>
    <property type="match status" value="1"/>
</dbReference>
<accession>A0A0G0YU99</accession>
<dbReference type="GO" id="GO:0071555">
    <property type="term" value="P:cell wall organization"/>
    <property type="evidence" value="ECO:0007669"/>
    <property type="project" value="TreeGrafter"/>
</dbReference>
<evidence type="ECO:0000256" key="4">
    <source>
        <dbReference type="ARBA" id="ARBA00022692"/>
    </source>
</evidence>
<protein>
    <submittedName>
        <fullName evidence="8">Glycosyl transferase, family 4, conserved region-containing protein</fullName>
    </submittedName>
</protein>
<dbReference type="PATRIC" id="fig|1618677.3.peg.771"/>
<keyword evidence="6 7" id="KW-0472">Membrane</keyword>
<feature type="transmembrane region" description="Helical" evidence="7">
    <location>
        <begin position="6"/>
        <end position="26"/>
    </location>
</feature>
<name>A0A0G0YU99_9BACT</name>
<feature type="transmembrane region" description="Helical" evidence="7">
    <location>
        <begin position="251"/>
        <end position="269"/>
    </location>
</feature>
<feature type="transmembrane region" description="Helical" evidence="7">
    <location>
        <begin position="325"/>
        <end position="346"/>
    </location>
</feature>
<dbReference type="EMBL" id="LCCW01000046">
    <property type="protein sequence ID" value="KKS40139.1"/>
    <property type="molecule type" value="Genomic_DNA"/>
</dbReference>
<dbReference type="GO" id="GO:0044038">
    <property type="term" value="P:cell wall macromolecule biosynthetic process"/>
    <property type="evidence" value="ECO:0007669"/>
    <property type="project" value="TreeGrafter"/>
</dbReference>
<evidence type="ECO:0000256" key="5">
    <source>
        <dbReference type="ARBA" id="ARBA00022989"/>
    </source>
</evidence>
<dbReference type="GO" id="GO:0005886">
    <property type="term" value="C:plasma membrane"/>
    <property type="evidence" value="ECO:0007669"/>
    <property type="project" value="UniProtKB-SubCell"/>
</dbReference>
<evidence type="ECO:0000313" key="9">
    <source>
        <dbReference type="Proteomes" id="UP000034516"/>
    </source>
</evidence>
<dbReference type="GO" id="GO:0009103">
    <property type="term" value="P:lipopolysaccharide biosynthetic process"/>
    <property type="evidence" value="ECO:0007669"/>
    <property type="project" value="TreeGrafter"/>
</dbReference>
<comment type="caution">
    <text evidence="8">The sequence shown here is derived from an EMBL/GenBank/DDBJ whole genome shotgun (WGS) entry which is preliminary data.</text>
</comment>
<dbReference type="PANTHER" id="PTHR22926:SF3">
    <property type="entry name" value="UNDECAPRENYL-PHOSPHATE ALPHA-N-ACETYLGLUCOSAMINYL 1-PHOSPHATE TRANSFERASE"/>
    <property type="match status" value="1"/>
</dbReference>
<keyword evidence="2" id="KW-1003">Cell membrane</keyword>
<keyword evidence="3 8" id="KW-0808">Transferase</keyword>
<dbReference type="InterPro" id="IPR000715">
    <property type="entry name" value="Glycosyl_transferase_4"/>
</dbReference>
<feature type="transmembrane region" description="Helical" evidence="7">
    <location>
        <begin position="46"/>
        <end position="66"/>
    </location>
</feature>
<keyword evidence="5 7" id="KW-1133">Transmembrane helix</keyword>
<dbReference type="AlphaFoldDB" id="A0A0G0YU99"/>
<feature type="transmembrane region" description="Helical" evidence="7">
    <location>
        <begin position="200"/>
        <end position="218"/>
    </location>
</feature>
<evidence type="ECO:0000256" key="1">
    <source>
        <dbReference type="ARBA" id="ARBA00004651"/>
    </source>
</evidence>
<sequence>MLIYIIPLIFSFISALFLTRQIRGLALRYNIVDAPINERKIQIGQVPLLGGLAVYASFVLTLFIVWPLGWLSDGKITSSQIVGVILGGLILCVMGFLDDKYNIRTKSFIGPLLAAILAVALGITVTYITNPFTAGTGLYGRSLLYFSGTIGPIFSFFWLLGMMYTTKFLDGLDGLVSGIGAIGAIILFIVSLFWDVPQSGTSILCLILAGSCLGFLRYNWHPAKIFLGESGSVFIGFMLGVLSIISGAKIATALLIMGIPILDVAWVILRRIFKEHKSPFAADAKHLHFRLLQVGFSHRGAVLFLYFLSLIFGVSSLFLQSKNKIVALLILIIIMLILAVALVVAYKIKQKNYE</sequence>
<organism evidence="8 9">
    <name type="scientific">Candidatus Kuenenbacteria bacterium GW2011_GWA2_42_15</name>
    <dbReference type="NCBI Taxonomy" id="1618677"/>
    <lineage>
        <taxon>Bacteria</taxon>
        <taxon>Candidatus Kueneniibacteriota</taxon>
    </lineage>
</organism>
<evidence type="ECO:0000256" key="2">
    <source>
        <dbReference type="ARBA" id="ARBA00022475"/>
    </source>
</evidence>
<keyword evidence="4 7" id="KW-0812">Transmembrane</keyword>
<feature type="transmembrane region" description="Helical" evidence="7">
    <location>
        <begin position="172"/>
        <end position="194"/>
    </location>
</feature>
<evidence type="ECO:0000313" key="8">
    <source>
        <dbReference type="EMBL" id="KKS40139.1"/>
    </source>
</evidence>
<gene>
    <name evidence="8" type="ORF">UV02_C0046G0006</name>
</gene>